<comment type="similarity">
    <text evidence="2">Belongs to the TMEM45 family.</text>
</comment>
<evidence type="ECO:0000256" key="1">
    <source>
        <dbReference type="ARBA" id="ARBA00004141"/>
    </source>
</evidence>
<dbReference type="InterPro" id="IPR042127">
    <property type="entry name" value="TMEM45"/>
</dbReference>
<evidence type="ECO:0000256" key="4">
    <source>
        <dbReference type="ARBA" id="ARBA00022989"/>
    </source>
</evidence>
<reference evidence="7" key="1">
    <citation type="submission" date="2021-10" db="EMBL/GenBank/DDBJ databases">
        <title>Tropical sea cucumber genome reveals ecological adaptation and Cuvierian tubules defense mechanism.</title>
        <authorList>
            <person name="Chen T."/>
        </authorList>
    </citation>
    <scope>NUCLEOTIDE SEQUENCE</scope>
    <source>
        <strain evidence="7">Nanhai2018</strain>
        <tissue evidence="7">Muscle</tissue>
    </source>
</reference>
<proteinExistence type="inferred from homology"/>
<keyword evidence="3 6" id="KW-0812">Transmembrane</keyword>
<sequence>MPFDANLDTTQSQWLSTESNYQNQHGVFYGHVAGGTAFLLCGIIWMLKYSFSSIVQQQAVPPNNAIFHIQKLPIEGLYWFFAGSLALIQIFSNSSFTLNLMTEEGDFIPNNLHEWQHVSLSAPFLLYGCTKIMAETKYPALIGLADPMGIIACGIFGLVMLLHTYAMDPVNAQIHYLLSATSFCTTVSFVTDYALPNNRIPFIIVRAFFMLLQGTWMVQAAFVLEPPNDDVTWDLNDEVTVMFISTVYVWHALCDMAFLALLNCVVQTSLRQLRKSPFVNYKVLSSTDDE</sequence>
<dbReference type="PANTHER" id="PTHR16007">
    <property type="entry name" value="EPIDIDYMAL MEMBRANE PROTEIN E9-RELATED"/>
    <property type="match status" value="1"/>
</dbReference>
<evidence type="ECO:0000256" key="2">
    <source>
        <dbReference type="ARBA" id="ARBA00006948"/>
    </source>
</evidence>
<evidence type="ECO:0000256" key="5">
    <source>
        <dbReference type="ARBA" id="ARBA00023136"/>
    </source>
</evidence>
<evidence type="ECO:0000256" key="3">
    <source>
        <dbReference type="ARBA" id="ARBA00022692"/>
    </source>
</evidence>
<dbReference type="OrthoDB" id="551896at2759"/>
<evidence type="ECO:0000256" key="6">
    <source>
        <dbReference type="SAM" id="Phobius"/>
    </source>
</evidence>
<dbReference type="EMBL" id="JAIZAY010000018">
    <property type="protein sequence ID" value="KAJ8024558.1"/>
    <property type="molecule type" value="Genomic_DNA"/>
</dbReference>
<protein>
    <submittedName>
        <fullName evidence="7">Transmembrane protein 45B</fullName>
    </submittedName>
</protein>
<feature type="transmembrane region" description="Helical" evidence="6">
    <location>
        <begin position="174"/>
        <end position="195"/>
    </location>
</feature>
<evidence type="ECO:0000313" key="8">
    <source>
        <dbReference type="Proteomes" id="UP001152320"/>
    </source>
</evidence>
<feature type="transmembrane region" description="Helical" evidence="6">
    <location>
        <begin position="28"/>
        <end position="47"/>
    </location>
</feature>
<dbReference type="InterPro" id="IPR006904">
    <property type="entry name" value="DUF716"/>
</dbReference>
<keyword evidence="8" id="KW-1185">Reference proteome</keyword>
<name>A0A9Q1BGA3_HOLLE</name>
<organism evidence="7 8">
    <name type="scientific">Holothuria leucospilota</name>
    <name type="common">Black long sea cucumber</name>
    <name type="synonym">Mertensiothuria leucospilota</name>
    <dbReference type="NCBI Taxonomy" id="206669"/>
    <lineage>
        <taxon>Eukaryota</taxon>
        <taxon>Metazoa</taxon>
        <taxon>Echinodermata</taxon>
        <taxon>Eleutherozoa</taxon>
        <taxon>Echinozoa</taxon>
        <taxon>Holothuroidea</taxon>
        <taxon>Aspidochirotacea</taxon>
        <taxon>Aspidochirotida</taxon>
        <taxon>Holothuriidae</taxon>
        <taxon>Holothuria</taxon>
    </lineage>
</organism>
<feature type="transmembrane region" description="Helical" evidence="6">
    <location>
        <begin position="202"/>
        <end position="222"/>
    </location>
</feature>
<keyword evidence="4 6" id="KW-1133">Transmembrane helix</keyword>
<comment type="subcellular location">
    <subcellularLocation>
        <location evidence="1">Membrane</location>
        <topology evidence="1">Multi-pass membrane protein</topology>
    </subcellularLocation>
</comment>
<dbReference type="GO" id="GO:0016020">
    <property type="term" value="C:membrane"/>
    <property type="evidence" value="ECO:0007669"/>
    <property type="project" value="UniProtKB-SubCell"/>
</dbReference>
<dbReference type="AlphaFoldDB" id="A0A9Q1BGA3"/>
<comment type="caution">
    <text evidence="7">The sequence shown here is derived from an EMBL/GenBank/DDBJ whole genome shotgun (WGS) entry which is preliminary data.</text>
</comment>
<feature type="transmembrane region" description="Helical" evidence="6">
    <location>
        <begin position="242"/>
        <end position="266"/>
    </location>
</feature>
<keyword evidence="5 6" id="KW-0472">Membrane</keyword>
<feature type="transmembrane region" description="Helical" evidence="6">
    <location>
        <begin position="141"/>
        <end position="162"/>
    </location>
</feature>
<evidence type="ECO:0000313" key="7">
    <source>
        <dbReference type="EMBL" id="KAJ8024558.1"/>
    </source>
</evidence>
<dbReference type="Proteomes" id="UP001152320">
    <property type="component" value="Chromosome 18"/>
</dbReference>
<dbReference type="PANTHER" id="PTHR16007:SF15">
    <property type="entry name" value="TRANSMEMBRANE PROTEIN 45B"/>
    <property type="match status" value="1"/>
</dbReference>
<dbReference type="Pfam" id="PF04819">
    <property type="entry name" value="DUF716"/>
    <property type="match status" value="1"/>
</dbReference>
<accession>A0A9Q1BGA3</accession>
<gene>
    <name evidence="7" type="ORF">HOLleu_34496</name>
</gene>